<dbReference type="EMBL" id="FN649748">
    <property type="protein sequence ID" value="CBN75953.1"/>
    <property type="molecule type" value="Genomic_DNA"/>
</dbReference>
<evidence type="ECO:0000256" key="1">
    <source>
        <dbReference type="SAM" id="MobiDB-lite"/>
    </source>
</evidence>
<dbReference type="AlphaFoldDB" id="D8LIP3"/>
<dbReference type="Proteomes" id="UP000002630">
    <property type="component" value="Linkage Group LG23"/>
</dbReference>
<dbReference type="InParanoid" id="D8LIP3"/>
<proteinExistence type="predicted"/>
<organism evidence="3 4">
    <name type="scientific">Ectocarpus siliculosus</name>
    <name type="common">Brown alga</name>
    <name type="synonym">Conferva siliculosa</name>
    <dbReference type="NCBI Taxonomy" id="2880"/>
    <lineage>
        <taxon>Eukaryota</taxon>
        <taxon>Sar</taxon>
        <taxon>Stramenopiles</taxon>
        <taxon>Ochrophyta</taxon>
        <taxon>PX clade</taxon>
        <taxon>Phaeophyceae</taxon>
        <taxon>Ectocarpales</taxon>
        <taxon>Ectocarpaceae</taxon>
        <taxon>Ectocarpus</taxon>
    </lineage>
</organism>
<accession>D8LIP3</accession>
<gene>
    <name evidence="3" type="ORF">Esi_0220_0053</name>
</gene>
<feature type="signal peptide" evidence="2">
    <location>
        <begin position="1"/>
        <end position="28"/>
    </location>
</feature>
<dbReference type="EMBL" id="FN648399">
    <property type="protein sequence ID" value="CBN75953.1"/>
    <property type="molecule type" value="Genomic_DNA"/>
</dbReference>
<evidence type="ECO:0000256" key="2">
    <source>
        <dbReference type="SAM" id="SignalP"/>
    </source>
</evidence>
<evidence type="ECO:0000313" key="3">
    <source>
        <dbReference type="EMBL" id="CBN75953.1"/>
    </source>
</evidence>
<evidence type="ECO:0000313" key="4">
    <source>
        <dbReference type="Proteomes" id="UP000002630"/>
    </source>
</evidence>
<sequence length="153" mass="16345">MGQEAKITGALSLLVLLVLLVCYSRVDLFATASSGHLRTSDDPRVSSTEAYGRGDGDSGWQRAAEEKEGLAAARAPPAVLGRSLDSFPSASDATIMFLHVFKCAGTSLREVFMALAEEKGWSHAVVEECTRRRSPRRLGAGPALTVRQLLGVL</sequence>
<protein>
    <submittedName>
        <fullName evidence="3">Uncharacterized protein</fullName>
    </submittedName>
</protein>
<feature type="chain" id="PRO_5003117185" evidence="2">
    <location>
        <begin position="29"/>
        <end position="153"/>
    </location>
</feature>
<keyword evidence="4" id="KW-1185">Reference proteome</keyword>
<name>D8LIP3_ECTSI</name>
<feature type="region of interest" description="Disordered" evidence="1">
    <location>
        <begin position="36"/>
        <end position="69"/>
    </location>
</feature>
<keyword evidence="2" id="KW-0732">Signal</keyword>
<reference evidence="3 4" key="1">
    <citation type="journal article" date="2010" name="Nature">
        <title>The Ectocarpus genome and the independent evolution of multicellularity in brown algae.</title>
        <authorList>
            <person name="Cock J.M."/>
            <person name="Sterck L."/>
            <person name="Rouze P."/>
            <person name="Scornet D."/>
            <person name="Allen A.E."/>
            <person name="Amoutzias G."/>
            <person name="Anthouard V."/>
            <person name="Artiguenave F."/>
            <person name="Aury J.M."/>
            <person name="Badger J.H."/>
            <person name="Beszteri B."/>
            <person name="Billiau K."/>
            <person name="Bonnet E."/>
            <person name="Bothwell J.H."/>
            <person name="Bowler C."/>
            <person name="Boyen C."/>
            <person name="Brownlee C."/>
            <person name="Carrano C.J."/>
            <person name="Charrier B."/>
            <person name="Cho G.Y."/>
            <person name="Coelho S.M."/>
            <person name="Collen J."/>
            <person name="Corre E."/>
            <person name="Da Silva C."/>
            <person name="Delage L."/>
            <person name="Delaroque N."/>
            <person name="Dittami S.M."/>
            <person name="Doulbeau S."/>
            <person name="Elias M."/>
            <person name="Farnham G."/>
            <person name="Gachon C.M."/>
            <person name="Gschloessl B."/>
            <person name="Heesch S."/>
            <person name="Jabbari K."/>
            <person name="Jubin C."/>
            <person name="Kawai H."/>
            <person name="Kimura K."/>
            <person name="Kloareg B."/>
            <person name="Kupper F.C."/>
            <person name="Lang D."/>
            <person name="Le Bail A."/>
            <person name="Leblanc C."/>
            <person name="Lerouge P."/>
            <person name="Lohr M."/>
            <person name="Lopez P.J."/>
            <person name="Martens C."/>
            <person name="Maumus F."/>
            <person name="Michel G."/>
            <person name="Miranda-Saavedra D."/>
            <person name="Morales J."/>
            <person name="Moreau H."/>
            <person name="Motomura T."/>
            <person name="Nagasato C."/>
            <person name="Napoli C.A."/>
            <person name="Nelson D.R."/>
            <person name="Nyvall-Collen P."/>
            <person name="Peters A.F."/>
            <person name="Pommier C."/>
            <person name="Potin P."/>
            <person name="Poulain J."/>
            <person name="Quesneville H."/>
            <person name="Read B."/>
            <person name="Rensing S.A."/>
            <person name="Ritter A."/>
            <person name="Rousvoal S."/>
            <person name="Samanta M."/>
            <person name="Samson G."/>
            <person name="Schroeder D.C."/>
            <person name="Segurens B."/>
            <person name="Strittmatter M."/>
            <person name="Tonon T."/>
            <person name="Tregear J.W."/>
            <person name="Valentin K."/>
            <person name="von Dassow P."/>
            <person name="Yamagishi T."/>
            <person name="Van de Peer Y."/>
            <person name="Wincker P."/>
        </authorList>
    </citation>
    <scope>NUCLEOTIDE SEQUENCE [LARGE SCALE GENOMIC DNA]</scope>
    <source>
        <strain evidence="4">Ec32 / CCAP1310/4</strain>
    </source>
</reference>